<organism evidence="4 5">
    <name type="scientific">Stentor coeruleus</name>
    <dbReference type="NCBI Taxonomy" id="5963"/>
    <lineage>
        <taxon>Eukaryota</taxon>
        <taxon>Sar</taxon>
        <taxon>Alveolata</taxon>
        <taxon>Ciliophora</taxon>
        <taxon>Postciliodesmatophora</taxon>
        <taxon>Heterotrichea</taxon>
        <taxon>Heterotrichida</taxon>
        <taxon>Stentoridae</taxon>
        <taxon>Stentor</taxon>
    </lineage>
</organism>
<keyword evidence="2" id="KW-0812">Transmembrane</keyword>
<dbReference type="Proteomes" id="UP000187209">
    <property type="component" value="Unassembled WGS sequence"/>
</dbReference>
<dbReference type="PANTHER" id="PTHR43096">
    <property type="entry name" value="DNAJ HOMOLOG 1, MITOCHONDRIAL-RELATED"/>
    <property type="match status" value="1"/>
</dbReference>
<keyword evidence="2" id="KW-1133">Transmembrane helix</keyword>
<dbReference type="SMART" id="SM00271">
    <property type="entry name" value="DnaJ"/>
    <property type="match status" value="1"/>
</dbReference>
<name>A0A1R2B460_9CILI</name>
<dbReference type="PRINTS" id="PR00625">
    <property type="entry name" value="JDOMAIN"/>
</dbReference>
<dbReference type="CDD" id="cd06257">
    <property type="entry name" value="DnaJ"/>
    <property type="match status" value="1"/>
</dbReference>
<dbReference type="GO" id="GO:0051082">
    <property type="term" value="F:unfolded protein binding"/>
    <property type="evidence" value="ECO:0007669"/>
    <property type="project" value="TreeGrafter"/>
</dbReference>
<dbReference type="InterPro" id="IPR036869">
    <property type="entry name" value="J_dom_sf"/>
</dbReference>
<dbReference type="OrthoDB" id="307514at2759"/>
<keyword evidence="5" id="KW-1185">Reference proteome</keyword>
<sequence>MLIRRFSINPYKILGVDRKASESDLKSAYFKLAKKYHPDVSPGSEEMFKKVNEAYNMLKGKGQQNNEFYKEEADSEVEIYDHLWQKNWDSFQYFEEVRAFKIRKPKKIGLEKYAMTTGIFLIAWALWASKSEMPK</sequence>
<dbReference type="Gene3D" id="1.10.287.110">
    <property type="entry name" value="DnaJ domain"/>
    <property type="match status" value="1"/>
</dbReference>
<dbReference type="InterPro" id="IPR001623">
    <property type="entry name" value="DnaJ_domain"/>
</dbReference>
<dbReference type="EMBL" id="MPUH01000977">
    <property type="protein sequence ID" value="OMJ71574.1"/>
    <property type="molecule type" value="Genomic_DNA"/>
</dbReference>
<feature type="domain" description="J" evidence="3">
    <location>
        <begin position="9"/>
        <end position="84"/>
    </location>
</feature>
<dbReference type="PANTHER" id="PTHR43096:SF52">
    <property type="entry name" value="DNAJ HOMOLOG 1, MITOCHONDRIAL-RELATED"/>
    <property type="match status" value="1"/>
</dbReference>
<keyword evidence="1" id="KW-0143">Chaperone</keyword>
<feature type="transmembrane region" description="Helical" evidence="2">
    <location>
        <begin position="110"/>
        <end position="127"/>
    </location>
</feature>
<proteinExistence type="predicted"/>
<reference evidence="4 5" key="1">
    <citation type="submission" date="2016-11" db="EMBL/GenBank/DDBJ databases">
        <title>The macronuclear genome of Stentor coeruleus: a giant cell with tiny introns.</title>
        <authorList>
            <person name="Slabodnick M."/>
            <person name="Ruby J.G."/>
            <person name="Reiff S.B."/>
            <person name="Swart E.C."/>
            <person name="Gosai S."/>
            <person name="Prabakaran S."/>
            <person name="Witkowska E."/>
            <person name="Larue G.E."/>
            <person name="Fisher S."/>
            <person name="Freeman R.M."/>
            <person name="Gunawardena J."/>
            <person name="Chu W."/>
            <person name="Stover N.A."/>
            <person name="Gregory B.D."/>
            <person name="Nowacki M."/>
            <person name="Derisi J."/>
            <person name="Roy S.W."/>
            <person name="Marshall W.F."/>
            <person name="Sood P."/>
        </authorList>
    </citation>
    <scope>NUCLEOTIDE SEQUENCE [LARGE SCALE GENOMIC DNA]</scope>
    <source>
        <strain evidence="4">WM001</strain>
    </source>
</reference>
<evidence type="ECO:0000259" key="3">
    <source>
        <dbReference type="PROSITE" id="PS50076"/>
    </source>
</evidence>
<dbReference type="PROSITE" id="PS50076">
    <property type="entry name" value="DNAJ_2"/>
    <property type="match status" value="1"/>
</dbReference>
<accession>A0A1R2B460</accession>
<gene>
    <name evidence="4" type="ORF">SteCoe_30166</name>
</gene>
<dbReference type="SUPFAM" id="SSF46565">
    <property type="entry name" value="Chaperone J-domain"/>
    <property type="match status" value="1"/>
</dbReference>
<dbReference type="GO" id="GO:0042026">
    <property type="term" value="P:protein refolding"/>
    <property type="evidence" value="ECO:0007669"/>
    <property type="project" value="TreeGrafter"/>
</dbReference>
<evidence type="ECO:0000256" key="2">
    <source>
        <dbReference type="SAM" id="Phobius"/>
    </source>
</evidence>
<evidence type="ECO:0000313" key="4">
    <source>
        <dbReference type="EMBL" id="OMJ71574.1"/>
    </source>
</evidence>
<evidence type="ECO:0000313" key="5">
    <source>
        <dbReference type="Proteomes" id="UP000187209"/>
    </source>
</evidence>
<evidence type="ECO:0000256" key="1">
    <source>
        <dbReference type="ARBA" id="ARBA00023186"/>
    </source>
</evidence>
<protein>
    <recommendedName>
        <fullName evidence="3">J domain-containing protein</fullName>
    </recommendedName>
</protein>
<dbReference type="GO" id="GO:0005737">
    <property type="term" value="C:cytoplasm"/>
    <property type="evidence" value="ECO:0007669"/>
    <property type="project" value="TreeGrafter"/>
</dbReference>
<keyword evidence="2" id="KW-0472">Membrane</keyword>
<comment type="caution">
    <text evidence="4">The sequence shown here is derived from an EMBL/GenBank/DDBJ whole genome shotgun (WGS) entry which is preliminary data.</text>
</comment>
<dbReference type="Pfam" id="PF00226">
    <property type="entry name" value="DnaJ"/>
    <property type="match status" value="1"/>
</dbReference>
<dbReference type="AlphaFoldDB" id="A0A1R2B460"/>